<keyword evidence="2" id="KW-0812">Transmembrane</keyword>
<dbReference type="PANTHER" id="PTHR38593:SF1">
    <property type="entry name" value="BLR2558 PROTEIN"/>
    <property type="match status" value="1"/>
</dbReference>
<feature type="transmembrane region" description="Helical" evidence="2">
    <location>
        <begin position="220"/>
        <end position="242"/>
    </location>
</feature>
<evidence type="ECO:0000256" key="1">
    <source>
        <dbReference type="SAM" id="MobiDB-lite"/>
    </source>
</evidence>
<dbReference type="Proteomes" id="UP000287547">
    <property type="component" value="Unassembled WGS sequence"/>
</dbReference>
<protein>
    <submittedName>
        <fullName evidence="4">DUF4142 domain-containing protein</fullName>
    </submittedName>
</protein>
<feature type="region of interest" description="Disordered" evidence="1">
    <location>
        <begin position="1"/>
        <end position="22"/>
    </location>
</feature>
<name>A0A428ZTW2_KIBAR</name>
<evidence type="ECO:0000256" key="2">
    <source>
        <dbReference type="SAM" id="Phobius"/>
    </source>
</evidence>
<dbReference type="InterPro" id="IPR025419">
    <property type="entry name" value="DUF4142"/>
</dbReference>
<proteinExistence type="predicted"/>
<keyword evidence="2" id="KW-1133">Transmembrane helix</keyword>
<feature type="domain" description="DUF4142" evidence="3">
    <location>
        <begin position="62"/>
        <end position="191"/>
    </location>
</feature>
<keyword evidence="2" id="KW-0472">Membrane</keyword>
<feature type="transmembrane region" description="Helical" evidence="2">
    <location>
        <begin position="32"/>
        <end position="51"/>
    </location>
</feature>
<comment type="caution">
    <text evidence="4">The sequence shown here is derived from an EMBL/GenBank/DDBJ whole genome shotgun (WGS) entry which is preliminary data.</text>
</comment>
<sequence length="285" mass="31322">MDQLVSDGEGTSQRLDLVGPGEAGKDAMRRSLALLLLLVTLFTAGQAVASAQPGSQPLSYLDGELLTKVKLAGLWEIPSGQMAQERSSDPKVQEVGRTLVSDHTMLDDATNQLAAQYGHPLPQEPNDSQKSWLTEMASSTGARFDSVWAMRLRSAHGMIFPLIAQVRAETTDPEIRKFATTANTIVMKHMTILESTNNVDYATLADPTPLTLNSDSDGTMMVMVVALLPLLVALAVFLLWLATRGKNRRAYPPVSRVDDEDDDYGEDRRGHRRDDGRRSRLFADR</sequence>
<reference evidence="4 5" key="1">
    <citation type="submission" date="2018-05" db="EMBL/GenBank/DDBJ databases">
        <title>Evolution of GPA BGCs.</title>
        <authorList>
            <person name="Waglechner N."/>
            <person name="Wright G.D."/>
        </authorList>
    </citation>
    <scope>NUCLEOTIDE SEQUENCE [LARGE SCALE GENOMIC DNA]</scope>
    <source>
        <strain evidence="4 5">A82846</strain>
    </source>
</reference>
<gene>
    <name evidence="4" type="ORF">DMH04_00435</name>
</gene>
<evidence type="ECO:0000259" key="3">
    <source>
        <dbReference type="Pfam" id="PF13628"/>
    </source>
</evidence>
<feature type="compositionally biased region" description="Basic and acidic residues" evidence="1">
    <location>
        <begin position="266"/>
        <end position="285"/>
    </location>
</feature>
<dbReference type="Gene3D" id="1.20.1260.10">
    <property type="match status" value="1"/>
</dbReference>
<feature type="region of interest" description="Disordered" evidence="1">
    <location>
        <begin position="251"/>
        <end position="285"/>
    </location>
</feature>
<dbReference type="InterPro" id="IPR012347">
    <property type="entry name" value="Ferritin-like"/>
</dbReference>
<organism evidence="4 5">
    <name type="scientific">Kibdelosporangium aridum</name>
    <dbReference type="NCBI Taxonomy" id="2030"/>
    <lineage>
        <taxon>Bacteria</taxon>
        <taxon>Bacillati</taxon>
        <taxon>Actinomycetota</taxon>
        <taxon>Actinomycetes</taxon>
        <taxon>Pseudonocardiales</taxon>
        <taxon>Pseudonocardiaceae</taxon>
        <taxon>Kibdelosporangium</taxon>
    </lineage>
</organism>
<evidence type="ECO:0000313" key="4">
    <source>
        <dbReference type="EMBL" id="RSM91510.1"/>
    </source>
</evidence>
<dbReference type="AlphaFoldDB" id="A0A428ZTW2"/>
<dbReference type="EMBL" id="QHKI01000001">
    <property type="protein sequence ID" value="RSM91510.1"/>
    <property type="molecule type" value="Genomic_DNA"/>
</dbReference>
<dbReference type="Pfam" id="PF13628">
    <property type="entry name" value="DUF4142"/>
    <property type="match status" value="1"/>
</dbReference>
<evidence type="ECO:0000313" key="5">
    <source>
        <dbReference type="Proteomes" id="UP000287547"/>
    </source>
</evidence>
<dbReference type="PANTHER" id="PTHR38593">
    <property type="entry name" value="BLR2558 PROTEIN"/>
    <property type="match status" value="1"/>
</dbReference>
<accession>A0A428ZTW2</accession>